<dbReference type="InterPro" id="IPR011006">
    <property type="entry name" value="CheY-like_superfamily"/>
</dbReference>
<feature type="domain" description="Response regulatory" evidence="8">
    <location>
        <begin position="5"/>
        <end position="115"/>
    </location>
</feature>
<dbReference type="SMART" id="SM00448">
    <property type="entry name" value="REC"/>
    <property type="match status" value="1"/>
</dbReference>
<organism evidence="10 11">
    <name type="scientific">Butyrivibrio fibrisolvens</name>
    <dbReference type="NCBI Taxonomy" id="831"/>
    <lineage>
        <taxon>Bacteria</taxon>
        <taxon>Bacillati</taxon>
        <taxon>Bacillota</taxon>
        <taxon>Clostridia</taxon>
        <taxon>Lachnospirales</taxon>
        <taxon>Lachnospiraceae</taxon>
        <taxon>Butyrivibrio</taxon>
    </lineage>
</organism>
<dbReference type="Gene3D" id="3.40.50.2300">
    <property type="match status" value="1"/>
</dbReference>
<comment type="function">
    <text evidence="5">May play the central regulatory role in sporulation. It may be an element of the effector pathway responsible for the activation of sporulation genes in response to nutritional stress. Spo0A may act in concert with spo0H (a sigma factor) to control the expression of some genes that are critical to the sporulation process.</text>
</comment>
<accession>A0A1H9WNH1</accession>
<evidence type="ECO:0000259" key="8">
    <source>
        <dbReference type="PROSITE" id="PS50110"/>
    </source>
</evidence>
<dbReference type="SUPFAM" id="SSF46894">
    <property type="entry name" value="C-terminal effector domain of the bipartite response regulators"/>
    <property type="match status" value="1"/>
</dbReference>
<dbReference type="Pfam" id="PF00072">
    <property type="entry name" value="Response_reg"/>
    <property type="match status" value="1"/>
</dbReference>
<dbReference type="EMBL" id="FOGJ01000032">
    <property type="protein sequence ID" value="SES35425.1"/>
    <property type="molecule type" value="Genomic_DNA"/>
</dbReference>
<dbReference type="OrthoDB" id="1655504at2"/>
<dbReference type="SMART" id="SM00862">
    <property type="entry name" value="Trans_reg_C"/>
    <property type="match status" value="1"/>
</dbReference>
<evidence type="ECO:0000259" key="9">
    <source>
        <dbReference type="PROSITE" id="PS51755"/>
    </source>
</evidence>
<evidence type="ECO:0000256" key="3">
    <source>
        <dbReference type="ARBA" id="ARBA00023125"/>
    </source>
</evidence>
<dbReference type="CDD" id="cd00383">
    <property type="entry name" value="trans_reg_C"/>
    <property type="match status" value="1"/>
</dbReference>
<evidence type="ECO:0000313" key="10">
    <source>
        <dbReference type="EMBL" id="SES35425.1"/>
    </source>
</evidence>
<dbReference type="InterPro" id="IPR039420">
    <property type="entry name" value="WalR-like"/>
</dbReference>
<evidence type="ECO:0000256" key="6">
    <source>
        <dbReference type="PROSITE-ProRule" id="PRU00169"/>
    </source>
</evidence>
<dbReference type="PROSITE" id="PS50110">
    <property type="entry name" value="RESPONSE_REGULATORY"/>
    <property type="match status" value="1"/>
</dbReference>
<dbReference type="PANTHER" id="PTHR48111">
    <property type="entry name" value="REGULATOR OF RPOS"/>
    <property type="match status" value="1"/>
</dbReference>
<evidence type="ECO:0000256" key="1">
    <source>
        <dbReference type="ARBA" id="ARBA00018672"/>
    </source>
</evidence>
<dbReference type="eggNOG" id="COG0745">
    <property type="taxonomic scope" value="Bacteria"/>
</dbReference>
<dbReference type="PROSITE" id="PS51755">
    <property type="entry name" value="OMPR_PHOB"/>
    <property type="match status" value="1"/>
</dbReference>
<feature type="DNA-binding region" description="OmpR/PhoB-type" evidence="7">
    <location>
        <begin position="130"/>
        <end position="228"/>
    </location>
</feature>
<evidence type="ECO:0000256" key="2">
    <source>
        <dbReference type="ARBA" id="ARBA00023015"/>
    </source>
</evidence>
<protein>
    <recommendedName>
        <fullName evidence="1">Stage 0 sporulation protein A homolog</fullName>
    </recommendedName>
</protein>
<feature type="domain" description="OmpR/PhoB-type" evidence="9">
    <location>
        <begin position="130"/>
        <end position="228"/>
    </location>
</feature>
<dbReference type="GO" id="GO:0000156">
    <property type="term" value="F:phosphorelay response regulator activity"/>
    <property type="evidence" value="ECO:0007669"/>
    <property type="project" value="TreeGrafter"/>
</dbReference>
<evidence type="ECO:0000256" key="7">
    <source>
        <dbReference type="PROSITE-ProRule" id="PRU01091"/>
    </source>
</evidence>
<sequence length="229" mass="25748">MSSYKIMIVEDDVNIGDMLEEVLKLESYEVTRAYSGTEALMLLEKGRPDLILLDLMLPGLSGEELITKFNGILTIVLSAKSDIDSKINLLKKGACDYVTKPFELSELLARIEAHLRLMKENSYQSQPLDEGVIKAGEIMLDTNLMSVTIGDSEVSLTRTESAILNILMRNPNRPIGRSTILDRISESTPDCTERSLKQHICNIRKKLQQMDNIDHIEAIYGIGFQFHES</sequence>
<evidence type="ECO:0000256" key="4">
    <source>
        <dbReference type="ARBA" id="ARBA00023163"/>
    </source>
</evidence>
<keyword evidence="2" id="KW-0805">Transcription regulation</keyword>
<dbReference type="SUPFAM" id="SSF52172">
    <property type="entry name" value="CheY-like"/>
    <property type="match status" value="1"/>
</dbReference>
<dbReference type="InterPro" id="IPR001867">
    <property type="entry name" value="OmpR/PhoB-type_DNA-bd"/>
</dbReference>
<proteinExistence type="predicted"/>
<dbReference type="AlphaFoldDB" id="A0A1H9WNH1"/>
<evidence type="ECO:0000313" key="11">
    <source>
        <dbReference type="Proteomes" id="UP000182584"/>
    </source>
</evidence>
<keyword evidence="6" id="KW-0597">Phosphoprotein</keyword>
<name>A0A1H9WNH1_BUTFI</name>
<gene>
    <name evidence="10" type="ORF">SAMN04487884_13216</name>
</gene>
<evidence type="ECO:0000256" key="5">
    <source>
        <dbReference type="ARBA" id="ARBA00024867"/>
    </source>
</evidence>
<dbReference type="Pfam" id="PF00486">
    <property type="entry name" value="Trans_reg_C"/>
    <property type="match status" value="1"/>
</dbReference>
<dbReference type="Gene3D" id="1.10.10.10">
    <property type="entry name" value="Winged helix-like DNA-binding domain superfamily/Winged helix DNA-binding domain"/>
    <property type="match status" value="1"/>
</dbReference>
<dbReference type="PANTHER" id="PTHR48111:SF2">
    <property type="entry name" value="RESPONSE REGULATOR SAER"/>
    <property type="match status" value="1"/>
</dbReference>
<dbReference type="RefSeq" id="WP_074758436.1">
    <property type="nucleotide sequence ID" value="NZ_FOGJ01000032.1"/>
</dbReference>
<reference evidence="10 11" key="1">
    <citation type="submission" date="2016-10" db="EMBL/GenBank/DDBJ databases">
        <authorList>
            <person name="de Groot N.N."/>
        </authorList>
    </citation>
    <scope>NUCLEOTIDE SEQUENCE [LARGE SCALE GENOMIC DNA]</scope>
    <source>
        <strain evidence="10 11">AR40</strain>
    </source>
</reference>
<feature type="modified residue" description="4-aspartylphosphate" evidence="6">
    <location>
        <position position="54"/>
    </location>
</feature>
<dbReference type="GO" id="GO:0006355">
    <property type="term" value="P:regulation of DNA-templated transcription"/>
    <property type="evidence" value="ECO:0007669"/>
    <property type="project" value="InterPro"/>
</dbReference>
<dbReference type="GO" id="GO:0032993">
    <property type="term" value="C:protein-DNA complex"/>
    <property type="evidence" value="ECO:0007669"/>
    <property type="project" value="TreeGrafter"/>
</dbReference>
<dbReference type="GO" id="GO:0000976">
    <property type="term" value="F:transcription cis-regulatory region binding"/>
    <property type="evidence" value="ECO:0007669"/>
    <property type="project" value="TreeGrafter"/>
</dbReference>
<dbReference type="InterPro" id="IPR016032">
    <property type="entry name" value="Sig_transdc_resp-reg_C-effctor"/>
</dbReference>
<dbReference type="Proteomes" id="UP000182584">
    <property type="component" value="Unassembled WGS sequence"/>
</dbReference>
<keyword evidence="3 7" id="KW-0238">DNA-binding</keyword>
<dbReference type="GO" id="GO:0005829">
    <property type="term" value="C:cytosol"/>
    <property type="evidence" value="ECO:0007669"/>
    <property type="project" value="TreeGrafter"/>
</dbReference>
<keyword evidence="4" id="KW-0804">Transcription</keyword>
<dbReference type="InterPro" id="IPR036388">
    <property type="entry name" value="WH-like_DNA-bd_sf"/>
</dbReference>
<dbReference type="InterPro" id="IPR001789">
    <property type="entry name" value="Sig_transdc_resp-reg_receiver"/>
</dbReference>